<keyword evidence="5" id="KW-1185">Reference proteome</keyword>
<evidence type="ECO:0000313" key="5">
    <source>
        <dbReference type="Proteomes" id="UP000445582"/>
    </source>
</evidence>
<dbReference type="OrthoDB" id="7403919at2"/>
<evidence type="ECO:0000259" key="3">
    <source>
        <dbReference type="Pfam" id="PF10150"/>
    </source>
</evidence>
<comment type="caution">
    <text evidence="4">The sequence shown here is derived from an EMBL/GenBank/DDBJ whole genome shotgun (WGS) entry which is preliminary data.</text>
</comment>
<keyword evidence="2" id="KW-0694">RNA-binding</keyword>
<feature type="domain" description="RNA-binding protein AU-1/Ribonuclease E/G" evidence="3">
    <location>
        <begin position="140"/>
        <end position="229"/>
    </location>
</feature>
<reference evidence="4 5" key="1">
    <citation type="submission" date="2019-12" db="EMBL/GenBank/DDBJ databases">
        <title>Genomic-based taxomic classification of the family Erythrobacteraceae.</title>
        <authorList>
            <person name="Xu L."/>
        </authorList>
    </citation>
    <scope>NUCLEOTIDE SEQUENCE [LARGE SCALE GENOMIC DNA]</scope>
    <source>
        <strain evidence="4 5">MCCC 1A09965</strain>
    </source>
</reference>
<evidence type="ECO:0000256" key="1">
    <source>
        <dbReference type="ARBA" id="ARBA00022801"/>
    </source>
</evidence>
<protein>
    <submittedName>
        <fullName evidence="4">Ribonuclease</fullName>
    </submittedName>
</protein>
<proteinExistence type="predicted"/>
<dbReference type="AlphaFoldDB" id="A0A844YJ59"/>
<accession>A0A844YJ59</accession>
<dbReference type="InterPro" id="IPR019307">
    <property type="entry name" value="RNA-bd_AU-1/RNase_E/G"/>
</dbReference>
<dbReference type="RefSeq" id="WP_160675912.1">
    <property type="nucleotide sequence ID" value="NZ_WTYN01000002.1"/>
</dbReference>
<dbReference type="Pfam" id="PF10150">
    <property type="entry name" value="RNase_E_G"/>
    <property type="match status" value="1"/>
</dbReference>
<organism evidence="4 5">
    <name type="scientific">Qipengyuania oceanensis</name>
    <dbReference type="NCBI Taxonomy" id="1463597"/>
    <lineage>
        <taxon>Bacteria</taxon>
        <taxon>Pseudomonadati</taxon>
        <taxon>Pseudomonadota</taxon>
        <taxon>Alphaproteobacteria</taxon>
        <taxon>Sphingomonadales</taxon>
        <taxon>Erythrobacteraceae</taxon>
        <taxon>Qipengyuania</taxon>
    </lineage>
</organism>
<gene>
    <name evidence="4" type="ORF">GRI48_10980</name>
</gene>
<dbReference type="GO" id="GO:0016787">
    <property type="term" value="F:hydrolase activity"/>
    <property type="evidence" value="ECO:0007669"/>
    <property type="project" value="UniProtKB-KW"/>
</dbReference>
<dbReference type="Proteomes" id="UP000445582">
    <property type="component" value="Unassembled WGS sequence"/>
</dbReference>
<sequence>MADWLVEHGIGEERWLLVHNEQPIAARLFWPGDLRAGELVEARLTSRRKGSSRGVATTESGLEILVDRLPPSASEGATVAVEITRAAVAERGRLKLAQARIADAAKAQDGAPPYDVVHRFPAGLWEEIWDAAWGGSIAFSGGSLLFDVTPAMCVVDIDGDLPPRELALAAIPAIVRALRWFDLGGSIAIDFPTIPDKAGRKAVDAALEDGLAGWPHERTAMNGFGLVQIVARLEGPSLLHRMANARIGAAARMVLRKAELLDGAGAIQLTVHPAVKTKLKPEWLHELARRTGRDIRVEADPAIAIGAEHAQMVER</sequence>
<dbReference type="EMBL" id="WTYN01000002">
    <property type="protein sequence ID" value="MXO63535.1"/>
    <property type="molecule type" value="Genomic_DNA"/>
</dbReference>
<evidence type="ECO:0000256" key="2">
    <source>
        <dbReference type="ARBA" id="ARBA00022884"/>
    </source>
</evidence>
<name>A0A844YJ59_9SPHN</name>
<dbReference type="GO" id="GO:0003723">
    <property type="term" value="F:RNA binding"/>
    <property type="evidence" value="ECO:0007669"/>
    <property type="project" value="UniProtKB-KW"/>
</dbReference>
<evidence type="ECO:0000313" key="4">
    <source>
        <dbReference type="EMBL" id="MXO63535.1"/>
    </source>
</evidence>
<keyword evidence="1" id="KW-0378">Hydrolase</keyword>